<dbReference type="InterPro" id="IPR003369">
    <property type="entry name" value="TatA/B/E"/>
</dbReference>
<dbReference type="GO" id="GO:0043953">
    <property type="term" value="P:protein transport by the Tat complex"/>
    <property type="evidence" value="ECO:0007669"/>
    <property type="project" value="UniProtKB-UniRule"/>
</dbReference>
<dbReference type="NCBIfam" id="TIGR01411">
    <property type="entry name" value="tatAE"/>
    <property type="match status" value="1"/>
</dbReference>
<dbReference type="PANTHER" id="PTHR42982:SF1">
    <property type="entry name" value="SEC-INDEPENDENT PROTEIN TRANSLOCASE PROTEIN TATA"/>
    <property type="match status" value="1"/>
</dbReference>
<dbReference type="NCBIfam" id="NF001940">
    <property type="entry name" value="PRK00720.1"/>
    <property type="match status" value="1"/>
</dbReference>
<keyword evidence="9 10" id="KW-0472">Membrane</keyword>
<dbReference type="AlphaFoldDB" id="A0A975K445"/>
<evidence type="ECO:0000256" key="4">
    <source>
        <dbReference type="ARBA" id="ARBA00022519"/>
    </source>
</evidence>
<name>A0A975K445_9SPHN</name>
<comment type="subunit">
    <text evidence="10">The Tat system comprises two distinct complexes: a TatABC complex, containing multiple copies of TatA, TatB and TatC subunits, and a separate TatA complex, containing only TatA subunits. Substrates initially bind to the TatABC complex, which probably triggers association of the separate TatA complex to form the active translocon.</text>
</comment>
<keyword evidence="7 10" id="KW-1133">Transmembrane helix</keyword>
<evidence type="ECO:0000256" key="3">
    <source>
        <dbReference type="ARBA" id="ARBA00022475"/>
    </source>
</evidence>
<comment type="subcellular location">
    <subcellularLocation>
        <location evidence="1 10">Cell membrane</location>
        <topology evidence="1 10">Single-pass membrane protein</topology>
    </subcellularLocation>
</comment>
<dbReference type="Gene3D" id="1.20.5.3310">
    <property type="match status" value="1"/>
</dbReference>
<keyword evidence="6 10" id="KW-0653">Protein transport</keyword>
<keyword evidence="13" id="KW-1185">Reference proteome</keyword>
<evidence type="ECO:0000256" key="9">
    <source>
        <dbReference type="ARBA" id="ARBA00023136"/>
    </source>
</evidence>
<dbReference type="GO" id="GO:0033281">
    <property type="term" value="C:TAT protein transport complex"/>
    <property type="evidence" value="ECO:0007669"/>
    <property type="project" value="UniProtKB-UniRule"/>
</dbReference>
<dbReference type="RefSeq" id="WP_212608287.1">
    <property type="nucleotide sequence ID" value="NZ_CP073910.1"/>
</dbReference>
<evidence type="ECO:0000256" key="5">
    <source>
        <dbReference type="ARBA" id="ARBA00022692"/>
    </source>
</evidence>
<accession>A0A975K445</accession>
<keyword evidence="5 10" id="KW-0812">Transmembrane</keyword>
<evidence type="ECO:0000256" key="1">
    <source>
        <dbReference type="ARBA" id="ARBA00004162"/>
    </source>
</evidence>
<evidence type="ECO:0000256" key="8">
    <source>
        <dbReference type="ARBA" id="ARBA00023010"/>
    </source>
</evidence>
<proteinExistence type="inferred from homology"/>
<evidence type="ECO:0000313" key="13">
    <source>
        <dbReference type="Proteomes" id="UP000681425"/>
    </source>
</evidence>
<dbReference type="Pfam" id="PF02416">
    <property type="entry name" value="TatA_B_E"/>
    <property type="match status" value="1"/>
</dbReference>
<gene>
    <name evidence="10" type="primary">tatA</name>
    <name evidence="12" type="ORF">KFK14_15610</name>
</gene>
<evidence type="ECO:0000256" key="10">
    <source>
        <dbReference type="HAMAP-Rule" id="MF_00236"/>
    </source>
</evidence>
<dbReference type="PANTHER" id="PTHR42982">
    <property type="entry name" value="SEC-INDEPENDENT PROTEIN TRANSLOCASE PROTEIN TATA"/>
    <property type="match status" value="1"/>
</dbReference>
<evidence type="ECO:0000256" key="11">
    <source>
        <dbReference type="SAM" id="MobiDB-lite"/>
    </source>
</evidence>
<dbReference type="InterPro" id="IPR006312">
    <property type="entry name" value="TatA/E"/>
</dbReference>
<dbReference type="KEGG" id="spph:KFK14_15610"/>
<feature type="region of interest" description="Disordered" evidence="11">
    <location>
        <begin position="42"/>
        <end position="82"/>
    </location>
</feature>
<comment type="similarity">
    <text evidence="10">Belongs to the TatA/E family.</text>
</comment>
<dbReference type="GO" id="GO:0008320">
    <property type="term" value="F:protein transmembrane transporter activity"/>
    <property type="evidence" value="ECO:0007669"/>
    <property type="project" value="UniProtKB-UniRule"/>
</dbReference>
<organism evidence="12 13">
    <name type="scientific">Sphingobium phenoxybenzoativorans</name>
    <dbReference type="NCBI Taxonomy" id="1592790"/>
    <lineage>
        <taxon>Bacteria</taxon>
        <taxon>Pseudomonadati</taxon>
        <taxon>Pseudomonadota</taxon>
        <taxon>Alphaproteobacteria</taxon>
        <taxon>Sphingomonadales</taxon>
        <taxon>Sphingomonadaceae</taxon>
        <taxon>Sphingobium</taxon>
    </lineage>
</organism>
<keyword evidence="4" id="KW-0997">Cell inner membrane</keyword>
<evidence type="ECO:0000256" key="7">
    <source>
        <dbReference type="ARBA" id="ARBA00022989"/>
    </source>
</evidence>
<evidence type="ECO:0000256" key="6">
    <source>
        <dbReference type="ARBA" id="ARBA00022927"/>
    </source>
</evidence>
<sequence>MGSFSMMHWVLVILVIVLLFGGGRISGLMGDVAKGIKSFKKGMEDDEDDLPKARPAAPAAKIESQRAPEQSAAGVTEDSKQV</sequence>
<evidence type="ECO:0000256" key="2">
    <source>
        <dbReference type="ARBA" id="ARBA00022448"/>
    </source>
</evidence>
<reference evidence="12" key="1">
    <citation type="submission" date="2021-04" db="EMBL/GenBank/DDBJ databases">
        <title>Isolation of p-tert-butylphenol degrading bacteria Sphingobium phenoxybenzoativorans Tas13 from active sludge.</title>
        <authorList>
            <person name="Li Y."/>
        </authorList>
    </citation>
    <scope>NUCLEOTIDE SEQUENCE</scope>
    <source>
        <strain evidence="12">Tas13</strain>
    </source>
</reference>
<dbReference type="Proteomes" id="UP000681425">
    <property type="component" value="Chromosome"/>
</dbReference>
<keyword evidence="3 10" id="KW-1003">Cell membrane</keyword>
<comment type="function">
    <text evidence="10">Part of the twin-arginine translocation (Tat) system that transports large folded proteins containing a characteristic twin-arginine motif in their signal peptide across membranes. TatA could form the protein-conducting channel of the Tat system.</text>
</comment>
<dbReference type="HAMAP" id="MF_00236">
    <property type="entry name" value="TatA_E"/>
    <property type="match status" value="1"/>
</dbReference>
<dbReference type="EMBL" id="CP073910">
    <property type="protein sequence ID" value="QUT04476.1"/>
    <property type="molecule type" value="Genomic_DNA"/>
</dbReference>
<keyword evidence="2 10" id="KW-0813">Transport</keyword>
<keyword evidence="8 10" id="KW-0811">Translocation</keyword>
<protein>
    <recommendedName>
        <fullName evidence="10">Sec-independent protein translocase protein TatA</fullName>
    </recommendedName>
</protein>
<evidence type="ECO:0000313" key="12">
    <source>
        <dbReference type="EMBL" id="QUT04476.1"/>
    </source>
</evidence>